<dbReference type="RefSeq" id="WP_145017223.1">
    <property type="nucleotide sequence ID" value="NZ_VLLN01000001.1"/>
</dbReference>
<dbReference type="InterPro" id="IPR010218">
    <property type="entry name" value="NADH_DH_suC"/>
</dbReference>
<organism evidence="7 8">
    <name type="scientific">Geobacter argillaceus</name>
    <dbReference type="NCBI Taxonomy" id="345631"/>
    <lineage>
        <taxon>Bacteria</taxon>
        <taxon>Pseudomonadati</taxon>
        <taxon>Thermodesulfobacteriota</taxon>
        <taxon>Desulfuromonadia</taxon>
        <taxon>Geobacterales</taxon>
        <taxon>Geobacteraceae</taxon>
        <taxon>Geobacter</taxon>
    </lineage>
</organism>
<feature type="domain" description="NADH:ubiquinone oxidoreductase 30kDa subunit" evidence="6">
    <location>
        <begin position="31"/>
        <end position="152"/>
    </location>
</feature>
<keyword evidence="3" id="KW-0472">Membrane</keyword>
<comment type="caution">
    <text evidence="7">The sequence shown here is derived from an EMBL/GenBank/DDBJ whole genome shotgun (WGS) entry which is preliminary data.</text>
</comment>
<evidence type="ECO:0000256" key="1">
    <source>
        <dbReference type="ARBA" id="ARBA00007569"/>
    </source>
</evidence>
<dbReference type="PROSITE" id="PS00542">
    <property type="entry name" value="COMPLEX1_30K"/>
    <property type="match status" value="1"/>
</dbReference>
<dbReference type="SUPFAM" id="SSF143243">
    <property type="entry name" value="Nqo5-like"/>
    <property type="match status" value="1"/>
</dbReference>
<comment type="catalytic activity">
    <reaction evidence="3 5">
        <text>a quinone + NADH + 5 H(+)(in) = a quinol + NAD(+) + 4 H(+)(out)</text>
        <dbReference type="Rhea" id="RHEA:57888"/>
        <dbReference type="ChEBI" id="CHEBI:15378"/>
        <dbReference type="ChEBI" id="CHEBI:24646"/>
        <dbReference type="ChEBI" id="CHEBI:57540"/>
        <dbReference type="ChEBI" id="CHEBI:57945"/>
        <dbReference type="ChEBI" id="CHEBI:132124"/>
    </reaction>
</comment>
<gene>
    <name evidence="3" type="primary">nuoC</name>
    <name evidence="7" type="ORF">JN12_00229</name>
</gene>
<dbReference type="Proteomes" id="UP000319449">
    <property type="component" value="Unassembled WGS sequence"/>
</dbReference>
<evidence type="ECO:0000256" key="3">
    <source>
        <dbReference type="HAMAP-Rule" id="MF_01357"/>
    </source>
</evidence>
<evidence type="ECO:0000256" key="2">
    <source>
        <dbReference type="ARBA" id="ARBA00022448"/>
    </source>
</evidence>
<dbReference type="EC" id="7.1.1.-" evidence="3"/>
<dbReference type="PANTHER" id="PTHR10884:SF14">
    <property type="entry name" value="NADH DEHYDROGENASE [UBIQUINONE] IRON-SULFUR PROTEIN 3, MITOCHONDRIAL"/>
    <property type="match status" value="1"/>
</dbReference>
<keyword evidence="8" id="KW-1185">Reference proteome</keyword>
<proteinExistence type="inferred from homology"/>
<comment type="subcellular location">
    <subcellularLocation>
        <location evidence="3">Cell membrane</location>
        <topology evidence="3">Peripheral membrane protein</topology>
        <orientation evidence="3">Cytoplasmic side</orientation>
    </subcellularLocation>
</comment>
<accession>A0A562WSJ0</accession>
<dbReference type="GO" id="GO:0008137">
    <property type="term" value="F:NADH dehydrogenase (ubiquinone) activity"/>
    <property type="evidence" value="ECO:0007669"/>
    <property type="project" value="InterPro"/>
</dbReference>
<comment type="similarity">
    <text evidence="1 3 4">Belongs to the complex I 30 kDa subunit family.</text>
</comment>
<keyword evidence="3 4" id="KW-1278">Translocase</keyword>
<evidence type="ECO:0000256" key="4">
    <source>
        <dbReference type="RuleBase" id="RU003456"/>
    </source>
</evidence>
<keyword evidence="3" id="KW-0830">Ubiquinone</keyword>
<dbReference type="PANTHER" id="PTHR10884">
    <property type="entry name" value="NADH DEHYDROGENASE UBIQUINONE IRON-SULFUR PROTEIN 3"/>
    <property type="match status" value="1"/>
</dbReference>
<dbReference type="OrthoDB" id="9803286at2"/>
<comment type="function">
    <text evidence="3">NDH-1 shuttles electrons from NADH, via FMN and iron-sulfur (Fe-S) centers, to quinones in the respiratory chain. The immediate electron acceptor for the enzyme in this species is believed to be ubiquinone. Couples the redox reaction to proton translocation (for every two electrons transferred, four hydrogen ions are translocated across the cytoplasmic membrane), and thus conserves the redox energy in a proton gradient.</text>
</comment>
<dbReference type="InterPro" id="IPR037232">
    <property type="entry name" value="NADH_quin_OxRdtase_su_C/D-like"/>
</dbReference>
<dbReference type="GO" id="GO:0005886">
    <property type="term" value="C:plasma membrane"/>
    <property type="evidence" value="ECO:0007669"/>
    <property type="project" value="UniProtKB-SubCell"/>
</dbReference>
<evidence type="ECO:0000313" key="7">
    <source>
        <dbReference type="EMBL" id="TWJ33555.1"/>
    </source>
</evidence>
<dbReference type="GO" id="GO:0050136">
    <property type="term" value="F:NADH dehydrogenase (quinone) (non-electrogenic) activity"/>
    <property type="evidence" value="ECO:0007669"/>
    <property type="project" value="UniProtKB-UniRule"/>
</dbReference>
<keyword evidence="2 3" id="KW-0813">Transport</keyword>
<keyword evidence="3 5" id="KW-0874">Quinone</keyword>
<evidence type="ECO:0000256" key="5">
    <source>
        <dbReference type="RuleBase" id="RU003582"/>
    </source>
</evidence>
<reference evidence="7 8" key="1">
    <citation type="submission" date="2019-07" db="EMBL/GenBank/DDBJ databases">
        <title>Genomic Encyclopedia of Archaeal and Bacterial Type Strains, Phase II (KMG-II): from individual species to whole genera.</title>
        <authorList>
            <person name="Goeker M."/>
        </authorList>
    </citation>
    <scope>NUCLEOTIDE SEQUENCE [LARGE SCALE GENOMIC DNA]</scope>
    <source>
        <strain evidence="7 8">ATCC BAA-1139</strain>
    </source>
</reference>
<dbReference type="InterPro" id="IPR001268">
    <property type="entry name" value="NADH_UbQ_OxRdtase_30kDa_su"/>
</dbReference>
<dbReference type="InterPro" id="IPR020396">
    <property type="entry name" value="NADH_UbQ_OxRdtase_CS"/>
</dbReference>
<keyword evidence="3 4" id="KW-0520">NAD</keyword>
<sequence>MAENNRAVVKLKERFASSILDVKEFRGTVTVTVKKEAIVEICQYLKTGLAFNLLTDVTAVDYLGKQDPRFVAVYNLYSIPNKDRILIKAPVSEADCTIDSVTGLWSSALFLEREVYDLMGIKFNHHPDLRRILMTDDWVGHPLRKDYPLQGPDREPYKGRLS</sequence>
<dbReference type="EMBL" id="VLLN01000001">
    <property type="protein sequence ID" value="TWJ33555.1"/>
    <property type="molecule type" value="Genomic_DNA"/>
</dbReference>
<dbReference type="HAMAP" id="MF_01357">
    <property type="entry name" value="NDH1_NuoC"/>
    <property type="match status" value="1"/>
</dbReference>
<dbReference type="Pfam" id="PF00329">
    <property type="entry name" value="Complex1_30kDa"/>
    <property type="match status" value="1"/>
</dbReference>
<protein>
    <recommendedName>
        <fullName evidence="3">NADH-quinone oxidoreductase subunit C</fullName>
        <ecNumber evidence="3">7.1.1.-</ecNumber>
    </recommendedName>
    <alternativeName>
        <fullName evidence="3">NADH dehydrogenase I subunit C</fullName>
    </alternativeName>
    <alternativeName>
        <fullName evidence="3">NDH-1 subunit C</fullName>
    </alternativeName>
</protein>
<keyword evidence="3" id="KW-1003">Cell membrane</keyword>
<dbReference type="AlphaFoldDB" id="A0A562WSJ0"/>
<dbReference type="Gene3D" id="3.30.460.80">
    <property type="entry name" value="NADH:ubiquinone oxidoreductase, 30kDa subunit"/>
    <property type="match status" value="1"/>
</dbReference>
<dbReference type="NCBIfam" id="TIGR01961">
    <property type="entry name" value="NuoC_fam"/>
    <property type="match status" value="1"/>
</dbReference>
<evidence type="ECO:0000259" key="6">
    <source>
        <dbReference type="Pfam" id="PF00329"/>
    </source>
</evidence>
<evidence type="ECO:0000313" key="8">
    <source>
        <dbReference type="Proteomes" id="UP000319449"/>
    </source>
</evidence>
<comment type="subunit">
    <text evidence="3">NDH-1 is composed of 14 different subunits. Subunits NuoB, C, D, E, F, and G constitute the peripheral sector of the complex.</text>
</comment>
<dbReference type="GO" id="GO:0048038">
    <property type="term" value="F:quinone binding"/>
    <property type="evidence" value="ECO:0007669"/>
    <property type="project" value="UniProtKB-KW"/>
</dbReference>
<name>A0A562WSJ0_9BACT</name>